<keyword evidence="2" id="KW-1185">Reference proteome</keyword>
<comment type="caution">
    <text evidence="1">The sequence shown here is derived from an EMBL/GenBank/DDBJ whole genome shotgun (WGS) entry which is preliminary data.</text>
</comment>
<proteinExistence type="predicted"/>
<evidence type="ECO:0000313" key="1">
    <source>
        <dbReference type="EMBL" id="PIN13104.1"/>
    </source>
</evidence>
<dbReference type="Proteomes" id="UP000231279">
    <property type="component" value="Unassembled WGS sequence"/>
</dbReference>
<dbReference type="InterPro" id="IPR022228">
    <property type="entry name" value="DUF3755"/>
</dbReference>
<dbReference type="PANTHER" id="PTHR14000:SF45">
    <property type="entry name" value="FINGER CCCH DOMAIN PROTEIN, PUTATIVE (DUF3755)-RELATED"/>
    <property type="match status" value="1"/>
</dbReference>
<dbReference type="STRING" id="429701.A0A2G9H6F5"/>
<dbReference type="Pfam" id="PF12579">
    <property type="entry name" value="DUF3755"/>
    <property type="match status" value="1"/>
</dbReference>
<name>A0A2G9H6F5_9LAMI</name>
<dbReference type="EMBL" id="NKXS01002547">
    <property type="protein sequence ID" value="PIN13104.1"/>
    <property type="molecule type" value="Genomic_DNA"/>
</dbReference>
<organism evidence="1 2">
    <name type="scientific">Handroanthus impetiginosus</name>
    <dbReference type="NCBI Taxonomy" id="429701"/>
    <lineage>
        <taxon>Eukaryota</taxon>
        <taxon>Viridiplantae</taxon>
        <taxon>Streptophyta</taxon>
        <taxon>Embryophyta</taxon>
        <taxon>Tracheophyta</taxon>
        <taxon>Spermatophyta</taxon>
        <taxon>Magnoliopsida</taxon>
        <taxon>eudicotyledons</taxon>
        <taxon>Gunneridae</taxon>
        <taxon>Pentapetalae</taxon>
        <taxon>asterids</taxon>
        <taxon>lamiids</taxon>
        <taxon>Lamiales</taxon>
        <taxon>Bignoniaceae</taxon>
        <taxon>Crescentiina</taxon>
        <taxon>Tabebuia alliance</taxon>
        <taxon>Handroanthus</taxon>
    </lineage>
</organism>
<dbReference type="AlphaFoldDB" id="A0A2G9H6F5"/>
<dbReference type="OrthoDB" id="19768at2759"/>
<accession>A0A2G9H6F5</accession>
<reference evidence="2" key="1">
    <citation type="journal article" date="2018" name="Gigascience">
        <title>Genome assembly of the Pink Ipe (Handroanthus impetiginosus, Bignoniaceae), a highly valued, ecologically keystone Neotropical timber forest tree.</title>
        <authorList>
            <person name="Silva-Junior O.B."/>
            <person name="Grattapaglia D."/>
            <person name="Novaes E."/>
            <person name="Collevatti R.G."/>
        </authorList>
    </citation>
    <scope>NUCLEOTIDE SEQUENCE [LARGE SCALE GENOMIC DNA]</scope>
    <source>
        <strain evidence="2">cv. UFG-1</strain>
    </source>
</reference>
<protein>
    <submittedName>
        <fullName evidence="1">Uncharacterized protein</fullName>
    </submittedName>
</protein>
<evidence type="ECO:0000313" key="2">
    <source>
        <dbReference type="Proteomes" id="UP000231279"/>
    </source>
</evidence>
<gene>
    <name evidence="1" type="ORF">CDL12_14276</name>
</gene>
<dbReference type="PANTHER" id="PTHR14000">
    <property type="entry name" value="FINGER CCCH DOMAIN PROTEIN, PUTATIVE (DUF3755)-RELATED"/>
    <property type="match status" value="1"/>
</dbReference>
<sequence length="96" mass="10709">MVSNCNDDSISYNDIGGATRQLLQQNAWAFKQISINLASLQVHENIGLLCQARDNIFKILTNLNDMGPTMKKMAPLPKVNEELANSILPPRIFPIQ</sequence>